<accession>A0ABN8IXG4</accession>
<organism evidence="1 2">
    <name type="scientific">Iphiclides podalirius</name>
    <name type="common">scarce swallowtail</name>
    <dbReference type="NCBI Taxonomy" id="110791"/>
    <lineage>
        <taxon>Eukaryota</taxon>
        <taxon>Metazoa</taxon>
        <taxon>Ecdysozoa</taxon>
        <taxon>Arthropoda</taxon>
        <taxon>Hexapoda</taxon>
        <taxon>Insecta</taxon>
        <taxon>Pterygota</taxon>
        <taxon>Neoptera</taxon>
        <taxon>Endopterygota</taxon>
        <taxon>Lepidoptera</taxon>
        <taxon>Glossata</taxon>
        <taxon>Ditrysia</taxon>
        <taxon>Papilionoidea</taxon>
        <taxon>Papilionidae</taxon>
        <taxon>Papilioninae</taxon>
        <taxon>Iphiclides</taxon>
    </lineage>
</organism>
<feature type="non-terminal residue" evidence="1">
    <location>
        <position position="74"/>
    </location>
</feature>
<evidence type="ECO:0000313" key="2">
    <source>
        <dbReference type="Proteomes" id="UP000837857"/>
    </source>
</evidence>
<evidence type="ECO:0000313" key="1">
    <source>
        <dbReference type="EMBL" id="CAH2069160.1"/>
    </source>
</evidence>
<dbReference type="EMBL" id="OW152817">
    <property type="protein sequence ID" value="CAH2069160.1"/>
    <property type="molecule type" value="Genomic_DNA"/>
</dbReference>
<protein>
    <submittedName>
        <fullName evidence="1">Uncharacterized protein</fullName>
    </submittedName>
</protein>
<keyword evidence="2" id="KW-1185">Reference proteome</keyword>
<reference evidence="1" key="1">
    <citation type="submission" date="2022-03" db="EMBL/GenBank/DDBJ databases">
        <authorList>
            <person name="Martin H S."/>
        </authorList>
    </citation>
    <scope>NUCLEOTIDE SEQUENCE</scope>
</reference>
<dbReference type="Proteomes" id="UP000837857">
    <property type="component" value="Chromosome 5"/>
</dbReference>
<gene>
    <name evidence="1" type="ORF">IPOD504_LOCUS14765</name>
</gene>
<name>A0ABN8IXG4_9NEOP</name>
<sequence length="74" mass="8307">MDSVKFSYCNKKTMLSIERWPRADLRPPVARFCGRSPMQSARSHCARLVNGERNAYRICSCVATAYTADFGGAE</sequence>
<proteinExistence type="predicted"/>